<sequence length="454" mass="50102">MPEISAGAQVFDLIFHPSHSTVYTGLLTGHIKAFAYDEQGHNKLTFSVRPSKRSCRALTIDADGSHLYAVGKAKALNIIDTITENVEIRAGAHDSPINRIKYLMPWLLSTGDDDGVIKLWDPRQRECTRKYTHHFDYITDFLWLEDKKQLVATSGDGTLSVMDIRSKKPEPYAQSEDQEDELLSIVAIKGYVAFPLFELKRLDNSASKVVVGTQIGILSIFNRSAGWGDCVDRIPGHPHSIDALCNLPTEFPGVDTTSTILTGSSDGFVRAVEILPTKLVGVVADHGEWPVERIAIGGGTSQLTIDEDCAEKSRGKVGKGIDADKGPRDDTEQRPGRWWVGSVGHEEVVRLTDMEAFFHEAARQGGDDQSMNVSGEQGEVEDVEEDNSDDDSDSDAELEEPIEAKITEQEDDSDSEEEVSTAKKRKRKPEKNPLVVMKKGKNTVDAEPTFFDSL</sequence>
<evidence type="ECO:0000313" key="8">
    <source>
        <dbReference type="EMBL" id="KAF5384376.1"/>
    </source>
</evidence>
<dbReference type="SUPFAM" id="SSF50978">
    <property type="entry name" value="WD40 repeat-like"/>
    <property type="match status" value="1"/>
</dbReference>
<dbReference type="PROSITE" id="PS50082">
    <property type="entry name" value="WD_REPEATS_2"/>
    <property type="match status" value="1"/>
</dbReference>
<dbReference type="PANTHER" id="PTHR44019:SF20">
    <property type="entry name" value="WD REPEAT-CONTAINING PROTEIN 55"/>
    <property type="match status" value="1"/>
</dbReference>
<evidence type="ECO:0000256" key="4">
    <source>
        <dbReference type="ARBA" id="ARBA00039238"/>
    </source>
</evidence>
<feature type="compositionally biased region" description="Acidic residues" evidence="7">
    <location>
        <begin position="409"/>
        <end position="419"/>
    </location>
</feature>
<dbReference type="AlphaFoldDB" id="A0A8H5HJ04"/>
<dbReference type="PANTHER" id="PTHR44019">
    <property type="entry name" value="WD REPEAT-CONTAINING PROTEIN 55"/>
    <property type="match status" value="1"/>
</dbReference>
<evidence type="ECO:0000256" key="2">
    <source>
        <dbReference type="ARBA" id="ARBA00022574"/>
    </source>
</evidence>
<dbReference type="InterPro" id="IPR001680">
    <property type="entry name" value="WD40_rpt"/>
</dbReference>
<evidence type="ECO:0000313" key="9">
    <source>
        <dbReference type="Proteomes" id="UP000565441"/>
    </source>
</evidence>
<protein>
    <recommendedName>
        <fullName evidence="4">WD repeat-containing protein JIP5</fullName>
    </recommendedName>
    <alternativeName>
        <fullName evidence="5">WD repeat-containing protein jip5</fullName>
    </alternativeName>
</protein>
<feature type="repeat" description="WD" evidence="6">
    <location>
        <begin position="90"/>
        <end position="130"/>
    </location>
</feature>
<dbReference type="InterPro" id="IPR050505">
    <property type="entry name" value="WDR55/POC1"/>
</dbReference>
<keyword evidence="3" id="KW-0677">Repeat</keyword>
<dbReference type="EMBL" id="JAACJP010000005">
    <property type="protein sequence ID" value="KAF5384376.1"/>
    <property type="molecule type" value="Genomic_DNA"/>
</dbReference>
<feature type="region of interest" description="Disordered" evidence="7">
    <location>
        <begin position="308"/>
        <end position="339"/>
    </location>
</feature>
<feature type="region of interest" description="Disordered" evidence="7">
    <location>
        <begin position="363"/>
        <end position="454"/>
    </location>
</feature>
<organism evidence="8 9">
    <name type="scientific">Tricholomella constricta</name>
    <dbReference type="NCBI Taxonomy" id="117010"/>
    <lineage>
        <taxon>Eukaryota</taxon>
        <taxon>Fungi</taxon>
        <taxon>Dikarya</taxon>
        <taxon>Basidiomycota</taxon>
        <taxon>Agaricomycotina</taxon>
        <taxon>Agaricomycetes</taxon>
        <taxon>Agaricomycetidae</taxon>
        <taxon>Agaricales</taxon>
        <taxon>Tricholomatineae</taxon>
        <taxon>Lyophyllaceae</taxon>
        <taxon>Tricholomella</taxon>
    </lineage>
</organism>
<dbReference type="Proteomes" id="UP000565441">
    <property type="component" value="Unassembled WGS sequence"/>
</dbReference>
<feature type="compositionally biased region" description="Basic and acidic residues" evidence="7">
    <location>
        <begin position="310"/>
        <end position="335"/>
    </location>
</feature>
<feature type="compositionally biased region" description="Acidic residues" evidence="7">
    <location>
        <begin position="378"/>
        <end position="401"/>
    </location>
</feature>
<reference evidence="8 9" key="1">
    <citation type="journal article" date="2020" name="ISME J.">
        <title>Uncovering the hidden diversity of litter-decomposition mechanisms in mushroom-forming fungi.</title>
        <authorList>
            <person name="Floudas D."/>
            <person name="Bentzer J."/>
            <person name="Ahren D."/>
            <person name="Johansson T."/>
            <person name="Persson P."/>
            <person name="Tunlid A."/>
        </authorList>
    </citation>
    <scope>NUCLEOTIDE SEQUENCE [LARGE SCALE GENOMIC DNA]</scope>
    <source>
        <strain evidence="8 9">CBS 661.87</strain>
    </source>
</reference>
<dbReference type="Gene3D" id="2.130.10.10">
    <property type="entry name" value="YVTN repeat-like/Quinoprotein amine dehydrogenase"/>
    <property type="match status" value="1"/>
</dbReference>
<keyword evidence="9" id="KW-1185">Reference proteome</keyword>
<evidence type="ECO:0000256" key="1">
    <source>
        <dbReference type="ARBA" id="ARBA00007625"/>
    </source>
</evidence>
<evidence type="ECO:0000256" key="3">
    <source>
        <dbReference type="ARBA" id="ARBA00022737"/>
    </source>
</evidence>
<accession>A0A8H5HJ04</accession>
<dbReference type="OrthoDB" id="2288928at2759"/>
<evidence type="ECO:0000256" key="5">
    <source>
        <dbReference type="ARBA" id="ARBA00039514"/>
    </source>
</evidence>
<evidence type="ECO:0000256" key="7">
    <source>
        <dbReference type="SAM" id="MobiDB-lite"/>
    </source>
</evidence>
<dbReference type="Pfam" id="PF24796">
    <property type="entry name" value="WDR55"/>
    <property type="match status" value="1"/>
</dbReference>
<comment type="caution">
    <text evidence="8">The sequence shown here is derived from an EMBL/GenBank/DDBJ whole genome shotgun (WGS) entry which is preliminary data.</text>
</comment>
<gene>
    <name evidence="8" type="ORF">D9615_003324</name>
</gene>
<comment type="similarity">
    <text evidence="1">Belongs to the WD repeat WDR55 family.</text>
</comment>
<evidence type="ECO:0000256" key="6">
    <source>
        <dbReference type="PROSITE-ProRule" id="PRU00221"/>
    </source>
</evidence>
<dbReference type="SMART" id="SM00320">
    <property type="entry name" value="WD40"/>
    <property type="match status" value="4"/>
</dbReference>
<name>A0A8H5HJ04_9AGAR</name>
<keyword evidence="2 6" id="KW-0853">WD repeat</keyword>
<proteinExistence type="inferred from homology"/>
<dbReference type="InterPro" id="IPR036322">
    <property type="entry name" value="WD40_repeat_dom_sf"/>
</dbReference>
<dbReference type="InterPro" id="IPR015943">
    <property type="entry name" value="WD40/YVTN_repeat-like_dom_sf"/>
</dbReference>